<dbReference type="SUPFAM" id="SSF56219">
    <property type="entry name" value="DNase I-like"/>
    <property type="match status" value="1"/>
</dbReference>
<proteinExistence type="predicted"/>
<sequence length="599" mass="65971">MFMAGKAEQGRKDYAQKCGSPQRSYAKVVRDEGPRKGGLVPVGRWARAVVCECQDGAVNWVEADRAMARRLGHKGVVTIVPFAEGKGLFFVETLEKLYHYTIQGPSGLRAELEVVGTVTEIDWRTLKLFDLSKARVKVVMKERSVLPALIEVVEGWDFTVSVAVAVKEEGWQVREMVGRTLEWRGGQKAENAPGRTRGKNKMLVGYSWSQPPLQLDSKRQRAGSAGPKQAGGAKAHAYLSAKGKVKSGHEDPENQQRDSAMKRVQGSCGMLCFRQALRLRSGNTVGSRVFRGRNDAEEGTTPTKEYAEQRNLLRAPCLSKGKEKMRNTAKGGDRAGLNFEGYCGMTEMEILEVSSHHFSQPYLPFHSPFSGVAPSHLSSSAIDLSIPAFQNPLSRLDLLSESCNYVKTNPSSHHGAPILGTASQGDTEFSQMGGFQIEGLSSSKMAKEKRRVVKDFLRLQNPDVVMLQETKREVCDRRFVGSVWSVRNKEWVALLACGASGGILIIWDSKKMSSEDVVIGSFSVSVKFLLDGCGPLWLSAVYGPNSPLTRKDFWVELSDLFGLTSPSWCVGGDFNVIRRSSEKLGGSRFTSSMRDLMAL</sequence>
<organism evidence="2 3">
    <name type="scientific">Vitis vinifera</name>
    <name type="common">Grape</name>
    <dbReference type="NCBI Taxonomy" id="29760"/>
    <lineage>
        <taxon>Eukaryota</taxon>
        <taxon>Viridiplantae</taxon>
        <taxon>Streptophyta</taxon>
        <taxon>Embryophyta</taxon>
        <taxon>Tracheophyta</taxon>
        <taxon>Spermatophyta</taxon>
        <taxon>Magnoliopsida</taxon>
        <taxon>eudicotyledons</taxon>
        <taxon>Gunneridae</taxon>
        <taxon>Pentapetalae</taxon>
        <taxon>rosids</taxon>
        <taxon>Vitales</taxon>
        <taxon>Vitaceae</taxon>
        <taxon>Viteae</taxon>
        <taxon>Vitis</taxon>
    </lineage>
</organism>
<dbReference type="InterPro" id="IPR020847">
    <property type="entry name" value="AP_endonuclease_F1_BS"/>
</dbReference>
<dbReference type="InterPro" id="IPR036691">
    <property type="entry name" value="Endo/exonu/phosph_ase_sf"/>
</dbReference>
<feature type="region of interest" description="Disordered" evidence="1">
    <location>
        <begin position="215"/>
        <end position="261"/>
    </location>
</feature>
<feature type="compositionally biased region" description="Basic and acidic residues" evidence="1">
    <location>
        <begin position="247"/>
        <end position="261"/>
    </location>
</feature>
<dbReference type="EMBL" id="QGNW01000496">
    <property type="protein sequence ID" value="RVW69476.1"/>
    <property type="molecule type" value="Genomic_DNA"/>
</dbReference>
<accession>A0A438GBB7</accession>
<dbReference type="Proteomes" id="UP000288805">
    <property type="component" value="Unassembled WGS sequence"/>
</dbReference>
<evidence type="ECO:0008006" key="4">
    <source>
        <dbReference type="Google" id="ProtNLM"/>
    </source>
</evidence>
<protein>
    <recommendedName>
        <fullName evidence="4">Endonuclease/exonuclease/phosphatase domain-containing protein</fullName>
    </recommendedName>
</protein>
<dbReference type="AlphaFoldDB" id="A0A438GBB7"/>
<dbReference type="GO" id="GO:0004519">
    <property type="term" value="F:endonuclease activity"/>
    <property type="evidence" value="ECO:0007669"/>
    <property type="project" value="InterPro"/>
</dbReference>
<gene>
    <name evidence="2" type="ORF">CK203_054478</name>
</gene>
<dbReference type="GO" id="GO:0003677">
    <property type="term" value="F:DNA binding"/>
    <property type="evidence" value="ECO:0007669"/>
    <property type="project" value="InterPro"/>
</dbReference>
<evidence type="ECO:0000313" key="2">
    <source>
        <dbReference type="EMBL" id="RVW69476.1"/>
    </source>
</evidence>
<reference evidence="2 3" key="1">
    <citation type="journal article" date="2018" name="PLoS Genet.">
        <title>Population sequencing reveals clonal diversity and ancestral inbreeding in the grapevine cultivar Chardonnay.</title>
        <authorList>
            <person name="Roach M.J."/>
            <person name="Johnson D.L."/>
            <person name="Bohlmann J."/>
            <person name="van Vuuren H.J."/>
            <person name="Jones S.J."/>
            <person name="Pretorius I.S."/>
            <person name="Schmidt S.A."/>
            <person name="Borneman A.R."/>
        </authorList>
    </citation>
    <scope>NUCLEOTIDE SEQUENCE [LARGE SCALE GENOMIC DNA]</scope>
    <source>
        <strain evidence="3">cv. Chardonnay</strain>
        <tissue evidence="2">Leaf</tissue>
    </source>
</reference>
<evidence type="ECO:0000256" key="1">
    <source>
        <dbReference type="SAM" id="MobiDB-lite"/>
    </source>
</evidence>
<dbReference type="Gene3D" id="3.60.10.10">
    <property type="entry name" value="Endonuclease/exonuclease/phosphatase"/>
    <property type="match status" value="1"/>
</dbReference>
<dbReference type="PROSITE" id="PS00726">
    <property type="entry name" value="AP_NUCLEASE_F1_1"/>
    <property type="match status" value="1"/>
</dbReference>
<comment type="caution">
    <text evidence="2">The sequence shown here is derived from an EMBL/GenBank/DDBJ whole genome shotgun (WGS) entry which is preliminary data.</text>
</comment>
<evidence type="ECO:0000313" key="3">
    <source>
        <dbReference type="Proteomes" id="UP000288805"/>
    </source>
</evidence>
<name>A0A438GBB7_VITVI</name>
<dbReference type="GO" id="GO:0006281">
    <property type="term" value="P:DNA repair"/>
    <property type="evidence" value="ECO:0007669"/>
    <property type="project" value="InterPro"/>
</dbReference>